<keyword evidence="3" id="KW-1185">Reference proteome</keyword>
<dbReference type="Proteomes" id="UP000199259">
    <property type="component" value="Unassembled WGS sequence"/>
</dbReference>
<dbReference type="AlphaFoldDB" id="A0A7Z7AXH5"/>
<evidence type="ECO:0008006" key="4">
    <source>
        <dbReference type="Google" id="ProtNLM"/>
    </source>
</evidence>
<sequence length="152" mass="17740">MDIEKSTRDFSIKRLIENDYTTGFFTYAIFIVWIMYFIFLMLDLSFLDASSFKIIPILTTGIGIPFLMWRIYFFRKMYKCGVETTGTIVFAAYLGRGDRVIYEYSFQNEKYKTGNGLAPVFLSENGYKVGDEIILLVNPKKPKKAVIKDIYF</sequence>
<keyword evidence="1" id="KW-0472">Membrane</keyword>
<dbReference type="RefSeq" id="WP_091707676.1">
    <property type="nucleotide sequence ID" value="NZ_FNCA01000001.1"/>
</dbReference>
<proteinExistence type="predicted"/>
<keyword evidence="1" id="KW-1133">Transmembrane helix</keyword>
<feature type="transmembrane region" description="Helical" evidence="1">
    <location>
        <begin position="54"/>
        <end position="73"/>
    </location>
</feature>
<dbReference type="OrthoDB" id="125878at2157"/>
<gene>
    <name evidence="2" type="ORF">SAMN04488589_0047</name>
</gene>
<keyword evidence="1" id="KW-0812">Transmembrane</keyword>
<accession>A0A7Z7AXH5</accession>
<evidence type="ECO:0000313" key="2">
    <source>
        <dbReference type="EMBL" id="SDF22783.1"/>
    </source>
</evidence>
<reference evidence="2 3" key="1">
    <citation type="submission" date="2016-10" db="EMBL/GenBank/DDBJ databases">
        <authorList>
            <person name="Varghese N."/>
            <person name="Submissions S."/>
        </authorList>
    </citation>
    <scope>NUCLEOTIDE SEQUENCE [LARGE SCALE GENOMIC DNA]</scope>
    <source>
        <strain evidence="2 3">PL 12/M</strain>
    </source>
</reference>
<dbReference type="EMBL" id="FNCA01000001">
    <property type="protein sequence ID" value="SDF22783.1"/>
    <property type="molecule type" value="Genomic_DNA"/>
</dbReference>
<evidence type="ECO:0000313" key="3">
    <source>
        <dbReference type="Proteomes" id="UP000199259"/>
    </source>
</evidence>
<feature type="transmembrane region" description="Helical" evidence="1">
    <location>
        <begin position="20"/>
        <end position="42"/>
    </location>
</feature>
<organism evidence="2 3">
    <name type="scientific">Methanolobus vulcani</name>
    <dbReference type="NCBI Taxonomy" id="38026"/>
    <lineage>
        <taxon>Archaea</taxon>
        <taxon>Methanobacteriati</taxon>
        <taxon>Methanobacteriota</taxon>
        <taxon>Stenosarchaea group</taxon>
        <taxon>Methanomicrobia</taxon>
        <taxon>Methanosarcinales</taxon>
        <taxon>Methanosarcinaceae</taxon>
        <taxon>Methanolobus</taxon>
    </lineage>
</organism>
<evidence type="ECO:0000256" key="1">
    <source>
        <dbReference type="SAM" id="Phobius"/>
    </source>
</evidence>
<name>A0A7Z7AXH5_9EURY</name>
<comment type="caution">
    <text evidence="2">The sequence shown here is derived from an EMBL/GenBank/DDBJ whole genome shotgun (WGS) entry which is preliminary data.</text>
</comment>
<protein>
    <recommendedName>
        <fullName evidence="4">DUF3592 domain-containing protein</fullName>
    </recommendedName>
</protein>